<dbReference type="PANTHER" id="PTHR32295:SF281">
    <property type="entry name" value="PROTEIN IQ-DOMAIN 31"/>
    <property type="match status" value="1"/>
</dbReference>
<evidence type="ECO:0000313" key="4">
    <source>
        <dbReference type="Proteomes" id="UP000233837"/>
    </source>
</evidence>
<gene>
    <name evidence="3" type="primary">IQD31</name>
    <name evidence="3" type="ORF">MA16_Dca027960</name>
</gene>
<evidence type="ECO:0000313" key="3">
    <source>
        <dbReference type="EMBL" id="PKU61345.1"/>
    </source>
</evidence>
<keyword evidence="4" id="KW-1185">Reference proteome</keyword>
<keyword evidence="1" id="KW-0112">Calmodulin-binding</keyword>
<dbReference type="GO" id="GO:0005516">
    <property type="term" value="F:calmodulin binding"/>
    <property type="evidence" value="ECO:0007669"/>
    <property type="project" value="UniProtKB-KW"/>
</dbReference>
<dbReference type="CDD" id="cd23767">
    <property type="entry name" value="IQCD"/>
    <property type="match status" value="1"/>
</dbReference>
<evidence type="ECO:0000256" key="1">
    <source>
        <dbReference type="ARBA" id="ARBA00022860"/>
    </source>
</evidence>
<dbReference type="PANTHER" id="PTHR32295">
    <property type="entry name" value="IQ-DOMAIN 5-RELATED"/>
    <property type="match status" value="1"/>
</dbReference>
<reference evidence="3 4" key="2">
    <citation type="journal article" date="2017" name="Nature">
        <title>The Apostasia genome and the evolution of orchids.</title>
        <authorList>
            <person name="Zhang G.Q."/>
            <person name="Liu K.W."/>
            <person name="Li Z."/>
            <person name="Lohaus R."/>
            <person name="Hsiao Y.Y."/>
            <person name="Niu S.C."/>
            <person name="Wang J.Y."/>
            <person name="Lin Y.C."/>
            <person name="Xu Q."/>
            <person name="Chen L.J."/>
            <person name="Yoshida K."/>
            <person name="Fujiwara S."/>
            <person name="Wang Z.W."/>
            <person name="Zhang Y.Q."/>
            <person name="Mitsuda N."/>
            <person name="Wang M."/>
            <person name="Liu G.H."/>
            <person name="Pecoraro L."/>
            <person name="Huang H.X."/>
            <person name="Xiao X.J."/>
            <person name="Lin M."/>
            <person name="Wu X.Y."/>
            <person name="Wu W.L."/>
            <person name="Chen Y.Y."/>
            <person name="Chang S.B."/>
            <person name="Sakamoto S."/>
            <person name="Ohme-Takagi M."/>
            <person name="Yagi M."/>
            <person name="Zeng S.J."/>
            <person name="Shen C.Y."/>
            <person name="Yeh C.M."/>
            <person name="Luo Y.B."/>
            <person name="Tsai W.C."/>
            <person name="Van de Peer Y."/>
            <person name="Liu Z.J."/>
        </authorList>
    </citation>
    <scope>NUCLEOTIDE SEQUENCE [LARGE SCALE GENOMIC DNA]</scope>
    <source>
        <tissue evidence="3">The whole plant</tissue>
    </source>
</reference>
<dbReference type="SMART" id="SM00015">
    <property type="entry name" value="IQ"/>
    <property type="match status" value="2"/>
</dbReference>
<evidence type="ECO:0000256" key="2">
    <source>
        <dbReference type="ARBA" id="ARBA00024341"/>
    </source>
</evidence>
<dbReference type="Proteomes" id="UP000233837">
    <property type="component" value="Unassembled WGS sequence"/>
</dbReference>
<accession>A0A2I0VD60</accession>
<dbReference type="PROSITE" id="PS50096">
    <property type="entry name" value="IQ"/>
    <property type="match status" value="2"/>
</dbReference>
<sequence>MENRTSEGLDNDELIRASKNPVLEKDVHEFGAPTDPEKMKDLAAIKVQAAFRGYLARRAFGALKGIIRLQALIRGHLVRRQAVVTLHSLLGIIKFQALFRGQRVRSSGIGLEIRAKFPYRKAAVIV</sequence>
<dbReference type="EMBL" id="KZ504722">
    <property type="protein sequence ID" value="PKU61345.1"/>
    <property type="molecule type" value="Genomic_DNA"/>
</dbReference>
<proteinExistence type="inferred from homology"/>
<name>A0A2I0VD60_9ASPA</name>
<dbReference type="AlphaFoldDB" id="A0A2I0VD60"/>
<comment type="similarity">
    <text evidence="2">Belongs to the IQD family.</text>
</comment>
<dbReference type="Pfam" id="PF00612">
    <property type="entry name" value="IQ"/>
    <property type="match status" value="3"/>
</dbReference>
<protein>
    <submittedName>
        <fullName evidence="3">Protein IQ-DOMAIN 31</fullName>
    </submittedName>
</protein>
<reference evidence="3 4" key="1">
    <citation type="journal article" date="2016" name="Sci. Rep.">
        <title>The Dendrobium catenatum Lindl. genome sequence provides insights into polysaccharide synthase, floral development and adaptive evolution.</title>
        <authorList>
            <person name="Zhang G.Q."/>
            <person name="Xu Q."/>
            <person name="Bian C."/>
            <person name="Tsai W.C."/>
            <person name="Yeh C.M."/>
            <person name="Liu K.W."/>
            <person name="Yoshida K."/>
            <person name="Zhang L.S."/>
            <person name="Chang S.B."/>
            <person name="Chen F."/>
            <person name="Shi Y."/>
            <person name="Su Y.Y."/>
            <person name="Zhang Y.Q."/>
            <person name="Chen L.J."/>
            <person name="Yin Y."/>
            <person name="Lin M."/>
            <person name="Huang H."/>
            <person name="Deng H."/>
            <person name="Wang Z.W."/>
            <person name="Zhu S.L."/>
            <person name="Zhao X."/>
            <person name="Deng C."/>
            <person name="Niu S.C."/>
            <person name="Huang J."/>
            <person name="Wang M."/>
            <person name="Liu G.H."/>
            <person name="Yang H.J."/>
            <person name="Xiao X.J."/>
            <person name="Hsiao Y.Y."/>
            <person name="Wu W.L."/>
            <person name="Chen Y.Y."/>
            <person name="Mitsuda N."/>
            <person name="Ohme-Takagi M."/>
            <person name="Luo Y.B."/>
            <person name="Van de Peer Y."/>
            <person name="Liu Z.J."/>
        </authorList>
    </citation>
    <scope>NUCLEOTIDE SEQUENCE [LARGE SCALE GENOMIC DNA]</scope>
    <source>
        <tissue evidence="3">The whole plant</tissue>
    </source>
</reference>
<organism evidence="3 4">
    <name type="scientific">Dendrobium catenatum</name>
    <dbReference type="NCBI Taxonomy" id="906689"/>
    <lineage>
        <taxon>Eukaryota</taxon>
        <taxon>Viridiplantae</taxon>
        <taxon>Streptophyta</taxon>
        <taxon>Embryophyta</taxon>
        <taxon>Tracheophyta</taxon>
        <taxon>Spermatophyta</taxon>
        <taxon>Magnoliopsida</taxon>
        <taxon>Liliopsida</taxon>
        <taxon>Asparagales</taxon>
        <taxon>Orchidaceae</taxon>
        <taxon>Epidendroideae</taxon>
        <taxon>Malaxideae</taxon>
        <taxon>Dendrobiinae</taxon>
        <taxon>Dendrobium</taxon>
    </lineage>
</organism>
<dbReference type="InterPro" id="IPR000048">
    <property type="entry name" value="IQ_motif_EF-hand-BS"/>
</dbReference>
<dbReference type="Gene3D" id="1.20.5.190">
    <property type="match status" value="1"/>
</dbReference>